<gene>
    <name evidence="8" type="ORF">Ocin01_14312</name>
</gene>
<keyword evidence="4" id="KW-0479">Metal-binding</keyword>
<comment type="cofactor">
    <cofactor evidence="1">
        <name>Mn(2+)</name>
        <dbReference type="ChEBI" id="CHEBI:29035"/>
    </cofactor>
</comment>
<evidence type="ECO:0000259" key="6">
    <source>
        <dbReference type="Pfam" id="PF03828"/>
    </source>
</evidence>
<protein>
    <submittedName>
        <fullName evidence="8">Poly(A) RNA polymerase, mitochondrial</fullName>
    </submittedName>
</protein>
<dbReference type="EMBL" id="LJIJ01001250">
    <property type="protein sequence ID" value="ODM92369.1"/>
    <property type="molecule type" value="Genomic_DNA"/>
</dbReference>
<keyword evidence="5" id="KW-0460">Magnesium</keyword>
<dbReference type="Gene3D" id="3.30.460.10">
    <property type="entry name" value="Beta Polymerase, domain 2"/>
    <property type="match status" value="1"/>
</dbReference>
<dbReference type="CDD" id="cd05402">
    <property type="entry name" value="NT_PAP_TUTase"/>
    <property type="match status" value="1"/>
</dbReference>
<dbReference type="Pfam" id="PF22600">
    <property type="entry name" value="MTPAP-like_central"/>
    <property type="match status" value="1"/>
</dbReference>
<dbReference type="SUPFAM" id="SSF81301">
    <property type="entry name" value="Nucleotidyltransferase"/>
    <property type="match status" value="1"/>
</dbReference>
<dbReference type="Proteomes" id="UP000094527">
    <property type="component" value="Unassembled WGS sequence"/>
</dbReference>
<evidence type="ECO:0000256" key="5">
    <source>
        <dbReference type="ARBA" id="ARBA00022842"/>
    </source>
</evidence>
<evidence type="ECO:0000256" key="2">
    <source>
        <dbReference type="ARBA" id="ARBA00001946"/>
    </source>
</evidence>
<dbReference type="InterPro" id="IPR043519">
    <property type="entry name" value="NT_sf"/>
</dbReference>
<dbReference type="SUPFAM" id="SSF81631">
    <property type="entry name" value="PAP/OAS1 substrate-binding domain"/>
    <property type="match status" value="1"/>
</dbReference>
<dbReference type="Pfam" id="PF03828">
    <property type="entry name" value="PAP_assoc"/>
    <property type="match status" value="1"/>
</dbReference>
<feature type="domain" description="Poly(A) RNA polymerase mitochondrial-like central palm" evidence="7">
    <location>
        <begin position="179"/>
        <end position="354"/>
    </location>
</feature>
<name>A0A1D2MHA1_ORCCI</name>
<evidence type="ECO:0000256" key="1">
    <source>
        <dbReference type="ARBA" id="ARBA00001936"/>
    </source>
</evidence>
<keyword evidence="3" id="KW-0808">Transferase</keyword>
<dbReference type="Gene3D" id="1.10.1410.10">
    <property type="match status" value="1"/>
</dbReference>
<accession>A0A1D2MHA1</accession>
<dbReference type="AlphaFoldDB" id="A0A1D2MHA1"/>
<comment type="caution">
    <text evidence="8">The sequence shown here is derived from an EMBL/GenBank/DDBJ whole genome shotgun (WGS) entry which is preliminary data.</text>
</comment>
<comment type="cofactor">
    <cofactor evidence="2">
        <name>Mg(2+)</name>
        <dbReference type="ChEBI" id="CHEBI:18420"/>
    </cofactor>
</comment>
<dbReference type="OMA" id="CTHVQRI"/>
<evidence type="ECO:0000259" key="7">
    <source>
        <dbReference type="Pfam" id="PF22600"/>
    </source>
</evidence>
<dbReference type="PANTHER" id="PTHR12271">
    <property type="entry name" value="POLY A POLYMERASE CID PAP -RELATED"/>
    <property type="match status" value="1"/>
</dbReference>
<dbReference type="GO" id="GO:0046872">
    <property type="term" value="F:metal ion binding"/>
    <property type="evidence" value="ECO:0007669"/>
    <property type="project" value="UniProtKB-KW"/>
</dbReference>
<evidence type="ECO:0000313" key="9">
    <source>
        <dbReference type="Proteomes" id="UP000094527"/>
    </source>
</evidence>
<feature type="domain" description="PAP-associated" evidence="6">
    <location>
        <begin position="450"/>
        <end position="491"/>
    </location>
</feature>
<evidence type="ECO:0000313" key="8">
    <source>
        <dbReference type="EMBL" id="ODM92369.1"/>
    </source>
</evidence>
<dbReference type="GO" id="GO:1990817">
    <property type="term" value="F:poly(A) RNA polymerase activity"/>
    <property type="evidence" value="ECO:0007669"/>
    <property type="project" value="TreeGrafter"/>
</dbReference>
<dbReference type="InterPro" id="IPR054708">
    <property type="entry name" value="MTPAP-like_central"/>
</dbReference>
<dbReference type="STRING" id="48709.A0A1D2MHA1"/>
<sequence length="580" mass="65295">MNSVARQMIWKQLNCIGGIRTITTFTRFHEYLSIRRQQAVKSLLIQVTNLNSAQEVRTYLQSNFGPLQALYHYSIPKKGKGASVPSPVSSQTSGDYHWLLAEFEDPQSARECIAKCRHADGTLPFNSSMCWYRQPKSSKKQRRQKVDDGVAAEDEFPEIFSERLEGQTSPPDYRKVKTLSEQLKVLEASSKLSELGIRARFFVASQLELAFANLFPRGCVLPFGSTVSGIGRQSGDLDLVLVPDSSEIFTETDANNNAELLGGGKEGDDGRLYYQSKLFTANSSNARFQAQRVMETMADVIQLFVPGCTHVQRILQARVPILRFWSEFTDLQCDLSMTNASGVHMSELIYIMSQLEPRFPTLLFAIRSWASARKITNPVPGRQPTNFMFVLLLIYFLQKRQLLPTLDILFNNAGIKDQRVTVDGIDCSFLRDKEQIMKHFSPQTQGESAAELLFDFFEFYSEFDFNSKGVSLVTGSSWGKPDTGPLYIQNPLERHLNVARNVSKEEVIRFKSECCSALWKLETSWNSIHHSDKNSSTSGSSSPTLHDLLLTPTLDSGSSSRSPGASAQDQRFQIKELFTK</sequence>
<dbReference type="PANTHER" id="PTHR12271:SF133">
    <property type="entry name" value="POLY(A) RNA POLYMERASE, MITOCHONDRIAL"/>
    <property type="match status" value="1"/>
</dbReference>
<dbReference type="OrthoDB" id="434989at2759"/>
<keyword evidence="9" id="KW-1185">Reference proteome</keyword>
<dbReference type="GO" id="GO:0031123">
    <property type="term" value="P:RNA 3'-end processing"/>
    <property type="evidence" value="ECO:0007669"/>
    <property type="project" value="TreeGrafter"/>
</dbReference>
<evidence type="ECO:0000256" key="3">
    <source>
        <dbReference type="ARBA" id="ARBA00022679"/>
    </source>
</evidence>
<dbReference type="InterPro" id="IPR002058">
    <property type="entry name" value="PAP_assoc"/>
</dbReference>
<evidence type="ECO:0000256" key="4">
    <source>
        <dbReference type="ARBA" id="ARBA00022723"/>
    </source>
</evidence>
<organism evidence="8 9">
    <name type="scientific">Orchesella cincta</name>
    <name type="common">Springtail</name>
    <name type="synonym">Podura cincta</name>
    <dbReference type="NCBI Taxonomy" id="48709"/>
    <lineage>
        <taxon>Eukaryota</taxon>
        <taxon>Metazoa</taxon>
        <taxon>Ecdysozoa</taxon>
        <taxon>Arthropoda</taxon>
        <taxon>Hexapoda</taxon>
        <taxon>Collembola</taxon>
        <taxon>Entomobryomorpha</taxon>
        <taxon>Entomobryoidea</taxon>
        <taxon>Orchesellidae</taxon>
        <taxon>Orchesellinae</taxon>
        <taxon>Orchesella</taxon>
    </lineage>
</organism>
<reference evidence="8 9" key="1">
    <citation type="journal article" date="2016" name="Genome Biol. Evol.">
        <title>Gene Family Evolution Reflects Adaptation to Soil Environmental Stressors in the Genome of the Collembolan Orchesella cincta.</title>
        <authorList>
            <person name="Faddeeva-Vakhrusheva A."/>
            <person name="Derks M.F."/>
            <person name="Anvar S.Y."/>
            <person name="Agamennone V."/>
            <person name="Suring W."/>
            <person name="Smit S."/>
            <person name="van Straalen N.M."/>
            <person name="Roelofs D."/>
        </authorList>
    </citation>
    <scope>NUCLEOTIDE SEQUENCE [LARGE SCALE GENOMIC DNA]</scope>
    <source>
        <tissue evidence="8">Mixed pool</tissue>
    </source>
</reference>
<proteinExistence type="predicted"/>